<keyword evidence="2" id="KW-0732">Signal</keyword>
<feature type="region of interest" description="Disordered" evidence="1">
    <location>
        <begin position="53"/>
        <end position="85"/>
    </location>
</feature>
<evidence type="ECO:0000256" key="2">
    <source>
        <dbReference type="SAM" id="SignalP"/>
    </source>
</evidence>
<reference evidence="3 4" key="1">
    <citation type="journal article" date="2016" name="Int. J. Syst. Evol. Microbiol.">
        <title>Oceanobacillus halophilus sp. nov., a novel moderately halophilic bacterium from a hypersaline lake.</title>
        <authorList>
            <person name="Amoozegar M.A."/>
            <person name="Bagheri M."/>
            <person name="Makhdoumi A."/>
            <person name="Nikou M.M."/>
            <person name="Fazeli S.A.S."/>
            <person name="Schumann P."/>
            <person name="Sproer C."/>
            <person name="Sanchez-Porro C."/>
            <person name="Ventosa A."/>
        </authorList>
    </citation>
    <scope>NUCLEOTIDE SEQUENCE [LARGE SCALE GENOMIC DNA]</scope>
    <source>
        <strain evidence="3 4">DSM 23996</strain>
    </source>
</reference>
<sequence>MYRWRFMLITVMISIVMVACTNEDESSQSGSDYLHTQPIHYDTRQENNERMGTNEKSIGEQGGYPQSEQRGVNAADYEGGYSDPFTNEETELISKKLKQQKDIIQAQVASTEDRIIVAVMLREHFDHNVTSDIDDIEKQVKKIVPNTEKQIIVYTDDVQWDRMKNLNARYKSGKNGDELFNNFLNSSD</sequence>
<organism evidence="3 4">
    <name type="scientific">Oceanobacillus halophilus</name>
    <dbReference type="NCBI Taxonomy" id="930130"/>
    <lineage>
        <taxon>Bacteria</taxon>
        <taxon>Bacillati</taxon>
        <taxon>Bacillota</taxon>
        <taxon>Bacilli</taxon>
        <taxon>Bacillales</taxon>
        <taxon>Bacillaceae</taxon>
        <taxon>Oceanobacillus</taxon>
    </lineage>
</organism>
<dbReference type="InterPro" id="IPR019076">
    <property type="entry name" value="Spore_lipoprot_YhcN/YlaJ-like"/>
</dbReference>
<evidence type="ECO:0000313" key="4">
    <source>
        <dbReference type="Proteomes" id="UP000269301"/>
    </source>
</evidence>
<dbReference type="AlphaFoldDB" id="A0A495AED4"/>
<gene>
    <name evidence="3" type="ORF">D8M06_03630</name>
</gene>
<evidence type="ECO:0000313" key="3">
    <source>
        <dbReference type="EMBL" id="RKQ37900.1"/>
    </source>
</evidence>
<dbReference type="PROSITE" id="PS51257">
    <property type="entry name" value="PROKAR_LIPOPROTEIN"/>
    <property type="match status" value="1"/>
</dbReference>
<accession>A0A495AED4</accession>
<dbReference type="Proteomes" id="UP000269301">
    <property type="component" value="Unassembled WGS sequence"/>
</dbReference>
<feature type="chain" id="PRO_5038952217" description="Sporulation protein" evidence="2">
    <location>
        <begin position="20"/>
        <end position="188"/>
    </location>
</feature>
<evidence type="ECO:0008006" key="5">
    <source>
        <dbReference type="Google" id="ProtNLM"/>
    </source>
</evidence>
<comment type="caution">
    <text evidence="3">The sequence shown here is derived from an EMBL/GenBank/DDBJ whole genome shotgun (WGS) entry which is preliminary data.</text>
</comment>
<keyword evidence="4" id="KW-1185">Reference proteome</keyword>
<feature type="signal peptide" evidence="2">
    <location>
        <begin position="1"/>
        <end position="19"/>
    </location>
</feature>
<dbReference type="EMBL" id="RBZP01000001">
    <property type="protein sequence ID" value="RKQ37900.1"/>
    <property type="molecule type" value="Genomic_DNA"/>
</dbReference>
<name>A0A495AED4_9BACI</name>
<proteinExistence type="predicted"/>
<evidence type="ECO:0000256" key="1">
    <source>
        <dbReference type="SAM" id="MobiDB-lite"/>
    </source>
</evidence>
<protein>
    <recommendedName>
        <fullName evidence="5">Sporulation protein</fullName>
    </recommendedName>
</protein>
<dbReference type="Pfam" id="PF09580">
    <property type="entry name" value="Spore_YhcN_YlaJ"/>
    <property type="match status" value="1"/>
</dbReference>